<name>A0A0F9N9F7_9ZZZZ</name>
<accession>A0A0F9N9F7</accession>
<evidence type="ECO:0000259" key="1">
    <source>
        <dbReference type="PROSITE" id="PS51186"/>
    </source>
</evidence>
<sequence>MIQELTKADLPNVLPLSSDVPHLCAVDAVIDGTSPGRIWADDASSPKSAIASTVEGEYVFGVSDDEGLNASLRTLILETILTAGRAAGWSSLNLRCSSPAWTATVEDMLADIASVKEQREFYSAEQCAVDWQAAIPRGFHMRRVDEELLGRTDLKNIKRVNGWARGNFGSIDAFLAHGFGFCLLHGGNIVSWCISDCVSGERCEVGIHTDEEYRRRGFATLAAAAAVDHCLLRGLKRIGWHCSAHNVASAATARKVGFKKVLDYHAFKVDAREMRT</sequence>
<evidence type="ECO:0000313" key="2">
    <source>
        <dbReference type="EMBL" id="KKM78052.1"/>
    </source>
</evidence>
<reference evidence="2" key="1">
    <citation type="journal article" date="2015" name="Nature">
        <title>Complex archaea that bridge the gap between prokaryotes and eukaryotes.</title>
        <authorList>
            <person name="Spang A."/>
            <person name="Saw J.H."/>
            <person name="Jorgensen S.L."/>
            <person name="Zaremba-Niedzwiedzka K."/>
            <person name="Martijn J."/>
            <person name="Lind A.E."/>
            <person name="van Eijk R."/>
            <person name="Schleper C."/>
            <person name="Guy L."/>
            <person name="Ettema T.J."/>
        </authorList>
    </citation>
    <scope>NUCLEOTIDE SEQUENCE</scope>
</reference>
<dbReference type="InterPro" id="IPR016181">
    <property type="entry name" value="Acyl_CoA_acyltransferase"/>
</dbReference>
<dbReference type="PROSITE" id="PS51186">
    <property type="entry name" value="GNAT"/>
    <property type="match status" value="1"/>
</dbReference>
<dbReference type="SUPFAM" id="SSF55729">
    <property type="entry name" value="Acyl-CoA N-acyltransferases (Nat)"/>
    <property type="match status" value="1"/>
</dbReference>
<dbReference type="PANTHER" id="PTHR31143">
    <property type="match status" value="1"/>
</dbReference>
<dbReference type="EMBL" id="LAZR01008551">
    <property type="protein sequence ID" value="KKM78052.1"/>
    <property type="molecule type" value="Genomic_DNA"/>
</dbReference>
<dbReference type="Pfam" id="PF12746">
    <property type="entry name" value="GNAT_acetyltran"/>
    <property type="match status" value="1"/>
</dbReference>
<comment type="caution">
    <text evidence="2">The sequence shown here is derived from an EMBL/GenBank/DDBJ whole genome shotgun (WGS) entry which is preliminary data.</text>
</comment>
<dbReference type="InterPro" id="IPR027365">
    <property type="entry name" value="GNAT_acetyltra_YdfB-like"/>
</dbReference>
<dbReference type="PANTHER" id="PTHR31143:SF2">
    <property type="entry name" value="FR47-LIKE DOMAIN-CONTAINING PROTEIN-RELATED"/>
    <property type="match status" value="1"/>
</dbReference>
<organism evidence="2">
    <name type="scientific">marine sediment metagenome</name>
    <dbReference type="NCBI Taxonomy" id="412755"/>
    <lineage>
        <taxon>unclassified sequences</taxon>
        <taxon>metagenomes</taxon>
        <taxon>ecological metagenomes</taxon>
    </lineage>
</organism>
<dbReference type="GO" id="GO:0016747">
    <property type="term" value="F:acyltransferase activity, transferring groups other than amino-acyl groups"/>
    <property type="evidence" value="ECO:0007669"/>
    <property type="project" value="InterPro"/>
</dbReference>
<dbReference type="InterPro" id="IPR000182">
    <property type="entry name" value="GNAT_dom"/>
</dbReference>
<dbReference type="Gene3D" id="3.40.630.30">
    <property type="match status" value="1"/>
</dbReference>
<proteinExistence type="predicted"/>
<feature type="domain" description="N-acetyltransferase" evidence="1">
    <location>
        <begin position="139"/>
        <end position="276"/>
    </location>
</feature>
<dbReference type="AlphaFoldDB" id="A0A0F9N9F7"/>
<gene>
    <name evidence="2" type="ORF">LCGC14_1363830</name>
</gene>
<protein>
    <recommendedName>
        <fullName evidence="1">N-acetyltransferase domain-containing protein</fullName>
    </recommendedName>
</protein>